<dbReference type="Pfam" id="PF00296">
    <property type="entry name" value="Bac_luciferase"/>
    <property type="match status" value="1"/>
</dbReference>
<dbReference type="SUPFAM" id="SSF51679">
    <property type="entry name" value="Bacterial luciferase-like"/>
    <property type="match status" value="1"/>
</dbReference>
<dbReference type="EMBL" id="PJMY01000003">
    <property type="protein sequence ID" value="PKV93086.1"/>
    <property type="molecule type" value="Genomic_DNA"/>
</dbReference>
<dbReference type="InterPro" id="IPR036661">
    <property type="entry name" value="Luciferase-like_sf"/>
</dbReference>
<keyword evidence="3" id="KW-0560">Oxidoreductase</keyword>
<evidence type="ECO:0000313" key="7">
    <source>
        <dbReference type="Proteomes" id="UP000233750"/>
    </source>
</evidence>
<accession>A0A2N3WGW5</accession>
<feature type="domain" description="Luciferase-like" evidence="5">
    <location>
        <begin position="11"/>
        <end position="238"/>
    </location>
</feature>
<protein>
    <submittedName>
        <fullName evidence="6">F420-dependent oxidoreductase</fullName>
    </submittedName>
</protein>
<evidence type="ECO:0000259" key="5">
    <source>
        <dbReference type="Pfam" id="PF00296"/>
    </source>
</evidence>
<keyword evidence="2" id="KW-0288">FMN</keyword>
<dbReference type="GO" id="GO:0008726">
    <property type="term" value="F:alkanesulfonate monooxygenase activity"/>
    <property type="evidence" value="ECO:0007669"/>
    <property type="project" value="TreeGrafter"/>
</dbReference>
<proteinExistence type="predicted"/>
<gene>
    <name evidence="6" type="ORF">ATK30_3924</name>
</gene>
<dbReference type="OrthoDB" id="4288123at2"/>
<comment type="caution">
    <text evidence="6">The sequence shown here is derived from an EMBL/GenBank/DDBJ whole genome shotgun (WGS) entry which is preliminary data.</text>
</comment>
<dbReference type="Proteomes" id="UP000233750">
    <property type="component" value="Unassembled WGS sequence"/>
</dbReference>
<evidence type="ECO:0000256" key="4">
    <source>
        <dbReference type="ARBA" id="ARBA00023033"/>
    </source>
</evidence>
<dbReference type="InterPro" id="IPR011251">
    <property type="entry name" value="Luciferase-like_dom"/>
</dbReference>
<dbReference type="InterPro" id="IPR019923">
    <property type="entry name" value="Lucif-like_OxRdtase_MSMEG_2516"/>
</dbReference>
<sequence>MVSDGEKTFRFGVNLVSPGSRDEWVAKCRRVEELGYDVLSVADHLGIAPPFPALVLAGEATERVRLNTFVLNAPFYNPVLLARDVAGTDQFVSGRLELGLGAGYVKEEFETAGMPFPSAGARVDHLEFTIKELARLYADPDYAPKPLQPGGPPLMIGGRGDRLLSLAAEHAATIAFSGMAKVRDGSPLMLATADAVEERTRFVTERLAGREAEFNLLVQLVRITDDREGALREIHARLSDTLTLEELAEVPTVLVGTVEEIAEQMVAHRARFGFSYFTVLEPNLEALAPVVKLLCRR</sequence>
<keyword evidence="4" id="KW-0503">Monooxygenase</keyword>
<organism evidence="6 7">
    <name type="scientific">Amycolatopsis echigonensis</name>
    <dbReference type="NCBI Taxonomy" id="2576905"/>
    <lineage>
        <taxon>Bacteria</taxon>
        <taxon>Bacillati</taxon>
        <taxon>Actinomycetota</taxon>
        <taxon>Actinomycetes</taxon>
        <taxon>Pseudonocardiales</taxon>
        <taxon>Pseudonocardiaceae</taxon>
        <taxon>Amycolatopsis</taxon>
    </lineage>
</organism>
<evidence type="ECO:0000313" key="6">
    <source>
        <dbReference type="EMBL" id="PKV93086.1"/>
    </source>
</evidence>
<dbReference type="GO" id="GO:0046306">
    <property type="term" value="P:alkanesulfonate catabolic process"/>
    <property type="evidence" value="ECO:0007669"/>
    <property type="project" value="TreeGrafter"/>
</dbReference>
<reference evidence="6 7" key="1">
    <citation type="submission" date="2017-12" db="EMBL/GenBank/DDBJ databases">
        <title>Sequencing the genomes of 1000 Actinobacteria strains.</title>
        <authorList>
            <person name="Klenk H.-P."/>
        </authorList>
    </citation>
    <scope>NUCLEOTIDE SEQUENCE [LARGE SCALE GENOMIC DNA]</scope>
    <source>
        <strain evidence="6 7">DSM 45165</strain>
    </source>
</reference>
<evidence type="ECO:0000256" key="3">
    <source>
        <dbReference type="ARBA" id="ARBA00023002"/>
    </source>
</evidence>
<dbReference type="PANTHER" id="PTHR42847">
    <property type="entry name" value="ALKANESULFONATE MONOOXYGENASE"/>
    <property type="match status" value="1"/>
</dbReference>
<dbReference type="NCBIfam" id="TIGR03621">
    <property type="entry name" value="F420_MSMEG_2516"/>
    <property type="match status" value="1"/>
</dbReference>
<dbReference type="InterPro" id="IPR050172">
    <property type="entry name" value="SsuD_RutA_monooxygenase"/>
</dbReference>
<name>A0A2N3WGW5_9PSEU</name>
<keyword evidence="7" id="KW-1185">Reference proteome</keyword>
<evidence type="ECO:0000256" key="2">
    <source>
        <dbReference type="ARBA" id="ARBA00022643"/>
    </source>
</evidence>
<dbReference type="Gene3D" id="3.20.20.30">
    <property type="entry name" value="Luciferase-like domain"/>
    <property type="match status" value="1"/>
</dbReference>
<dbReference type="RefSeq" id="WP_101436789.1">
    <property type="nucleotide sequence ID" value="NZ_PJMY01000003.1"/>
</dbReference>
<keyword evidence="1" id="KW-0285">Flavoprotein</keyword>
<dbReference type="PANTHER" id="PTHR42847:SF4">
    <property type="entry name" value="ALKANESULFONATE MONOOXYGENASE-RELATED"/>
    <property type="match status" value="1"/>
</dbReference>
<dbReference type="AlphaFoldDB" id="A0A2N3WGW5"/>
<evidence type="ECO:0000256" key="1">
    <source>
        <dbReference type="ARBA" id="ARBA00022630"/>
    </source>
</evidence>